<reference evidence="1 2" key="1">
    <citation type="submission" date="2016-10" db="EMBL/GenBank/DDBJ databases">
        <title>Genome sequence of the ascomycete fungus Penicillium subrubescens.</title>
        <authorList>
            <person name="De Vries R.P."/>
            <person name="Peng M."/>
            <person name="Dilokpimol A."/>
            <person name="Hilden K."/>
            <person name="Makela M.R."/>
            <person name="Grigoriev I."/>
            <person name="Riley R."/>
            <person name="Granchi Z."/>
        </authorList>
    </citation>
    <scope>NUCLEOTIDE SEQUENCE [LARGE SCALE GENOMIC DNA]</scope>
    <source>
        <strain evidence="1 2">CBS 132785</strain>
    </source>
</reference>
<proteinExistence type="predicted"/>
<sequence length="150" mass="17484">MEWLKQGGKHGGLYWIGGKADEYPGDSRDILRVPENLTAFVNVKVCVSSRPWEIFEKAFDTNTDPRLYLQELTRRDIEIYVYQTFEEDPNFIQARNHDSKYNELVSEIVDLAQGVFLWGFLVVRSLLRGLTSADTFKFLQTRLYQLPTDL</sequence>
<dbReference type="PANTHER" id="PTHR10039:SF5">
    <property type="entry name" value="NACHT DOMAIN-CONTAINING PROTEIN"/>
    <property type="match status" value="1"/>
</dbReference>
<dbReference type="PANTHER" id="PTHR10039">
    <property type="entry name" value="AMELOGENIN"/>
    <property type="match status" value="1"/>
</dbReference>
<protein>
    <submittedName>
        <fullName evidence="1">Uncharacterized protein</fullName>
    </submittedName>
</protein>
<dbReference type="EMBL" id="MNBE01000079">
    <property type="protein sequence ID" value="OKP14543.1"/>
    <property type="molecule type" value="Genomic_DNA"/>
</dbReference>
<comment type="caution">
    <text evidence="1">The sequence shown here is derived from an EMBL/GenBank/DDBJ whole genome shotgun (WGS) entry which is preliminary data.</text>
</comment>
<accession>A0A1Q5UPZ7</accession>
<evidence type="ECO:0000313" key="2">
    <source>
        <dbReference type="Proteomes" id="UP000186955"/>
    </source>
</evidence>
<evidence type="ECO:0000313" key="1">
    <source>
        <dbReference type="EMBL" id="OKP14543.1"/>
    </source>
</evidence>
<keyword evidence="2" id="KW-1185">Reference proteome</keyword>
<dbReference type="AlphaFoldDB" id="A0A1Q5UPZ7"/>
<gene>
    <name evidence="1" type="ORF">PENSUB_13895</name>
</gene>
<dbReference type="Proteomes" id="UP000186955">
    <property type="component" value="Unassembled WGS sequence"/>
</dbReference>
<organism evidence="1 2">
    <name type="scientific">Penicillium subrubescens</name>
    <dbReference type="NCBI Taxonomy" id="1316194"/>
    <lineage>
        <taxon>Eukaryota</taxon>
        <taxon>Fungi</taxon>
        <taxon>Dikarya</taxon>
        <taxon>Ascomycota</taxon>
        <taxon>Pezizomycotina</taxon>
        <taxon>Eurotiomycetes</taxon>
        <taxon>Eurotiomycetidae</taxon>
        <taxon>Eurotiales</taxon>
        <taxon>Aspergillaceae</taxon>
        <taxon>Penicillium</taxon>
    </lineage>
</organism>
<dbReference type="STRING" id="1316194.A0A1Q5UPZ7"/>
<name>A0A1Q5UPZ7_9EURO</name>